<reference evidence="2 3" key="1">
    <citation type="submission" date="2020-07" db="EMBL/GenBank/DDBJ databases">
        <title>Genomic characterization of Flavobacterium psychrophilum strains.</title>
        <authorList>
            <person name="Castillo D."/>
            <person name="Jorgensen J."/>
            <person name="Middelboe M."/>
        </authorList>
    </citation>
    <scope>NUCLEOTIDE SEQUENCE [LARGE SCALE GENOMIC DNA]</scope>
    <source>
        <strain evidence="2 3">FPS-R7</strain>
    </source>
</reference>
<accession>A0A7U2NH64</accession>
<dbReference type="EMBL" id="CP059075">
    <property type="protein sequence ID" value="QRE04890.1"/>
    <property type="molecule type" value="Genomic_DNA"/>
</dbReference>
<dbReference type="Proteomes" id="UP000596329">
    <property type="component" value="Chromosome"/>
</dbReference>
<evidence type="ECO:0000256" key="1">
    <source>
        <dbReference type="SAM" id="MobiDB-lite"/>
    </source>
</evidence>
<dbReference type="AlphaFoldDB" id="A0A7U2NH64"/>
<name>A0A7U2NH64_FLAPS</name>
<evidence type="ECO:0000313" key="3">
    <source>
        <dbReference type="Proteomes" id="UP000596329"/>
    </source>
</evidence>
<sequence>MKPSVQYNDKIGHASADISGINYDQLAQNCNLGERYTIIGISLYGTDEISVSLLCRDNDESTDQKEVLVDISPNIELTVGDVLERLNVTINITNNAKYDNPNLETDREVTIEQEENDEEE</sequence>
<evidence type="ECO:0000313" key="2">
    <source>
        <dbReference type="EMBL" id="QRE04890.1"/>
    </source>
</evidence>
<protein>
    <submittedName>
        <fullName evidence="2">Uncharacterized protein</fullName>
    </submittedName>
</protein>
<organism evidence="2 3">
    <name type="scientific">Flavobacterium psychrophilum</name>
    <dbReference type="NCBI Taxonomy" id="96345"/>
    <lineage>
        <taxon>Bacteria</taxon>
        <taxon>Pseudomonadati</taxon>
        <taxon>Bacteroidota</taxon>
        <taxon>Flavobacteriia</taxon>
        <taxon>Flavobacteriales</taxon>
        <taxon>Flavobacteriaceae</taxon>
        <taxon>Flavobacterium</taxon>
    </lineage>
</organism>
<feature type="compositionally biased region" description="Acidic residues" evidence="1">
    <location>
        <begin position="111"/>
        <end position="120"/>
    </location>
</feature>
<proteinExistence type="predicted"/>
<gene>
    <name evidence="2" type="ORF">H0H26_04685</name>
</gene>
<dbReference type="RefSeq" id="WP_203096215.1">
    <property type="nucleotide sequence ID" value="NZ_CP059075.1"/>
</dbReference>
<feature type="region of interest" description="Disordered" evidence="1">
    <location>
        <begin position="99"/>
        <end position="120"/>
    </location>
</feature>